<name>A0A076J4L7_9BACT</name>
<reference evidence="2" key="3">
    <citation type="submission" date="2023-10" db="EMBL/GenBank/DDBJ databases">
        <title>Genome of Potential pathogenic bacteria in Crohn's disease.</title>
        <authorList>
            <person name="Rodriguez-Palacios A."/>
        </authorList>
    </citation>
    <scope>NUCLEOTIDE SEQUENCE</scope>
    <source>
        <strain evidence="2">CavFT-hAR62</strain>
    </source>
</reference>
<dbReference type="KEGG" id="bdo:EL88_17260"/>
<dbReference type="Proteomes" id="UP001181086">
    <property type="component" value="Unassembled WGS sequence"/>
</dbReference>
<dbReference type="Proteomes" id="UP001055104">
    <property type="component" value="Unassembled WGS sequence"/>
</dbReference>
<dbReference type="eggNOG" id="COG1470">
    <property type="taxonomic scope" value="Bacteria"/>
</dbReference>
<evidence type="ECO:0000313" key="4">
    <source>
        <dbReference type="Proteomes" id="UP000294834"/>
    </source>
</evidence>
<keyword evidence="2" id="KW-0121">Carboxypeptidase</keyword>
<dbReference type="InterPro" id="IPR008969">
    <property type="entry name" value="CarboxyPept-like_regulatory"/>
</dbReference>
<evidence type="ECO:0000313" key="2">
    <source>
        <dbReference type="EMBL" id="MDU0270895.1"/>
    </source>
</evidence>
<dbReference type="EMBL" id="SLTX01000001">
    <property type="protein sequence ID" value="TDB06580.1"/>
    <property type="molecule type" value="Genomic_DNA"/>
</dbReference>
<gene>
    <name evidence="1" type="ORF">CE91St7_23400</name>
    <name evidence="3" type="ORF">E1J06_03695</name>
    <name evidence="2" type="ORF">RVH45_13585</name>
</gene>
<sequence>MNHIRTYHYYWHIFFFSLLVCMAEFTKAADRDVLERVIYLAKSKGTVYTLLGKVSEQSGFLFVYDSKVVDNDRMVKLGAGQRTIRQAVYEIIGRQDISLRIVENHILINQLQVQCPVVTTSKDTLAYFTLEGKLQDNQSGAPIAYGTVGVVGTSIGSITNQDGEFRLRLPDSLRQGRIGVSHVGYVGQEMDMSLLEAQHAVWSLEPRVIPIQEVVIRAVNPIRLLREMLKAKKTNYASVPVYLTTFYREGVRYKQKFRNLTEAVFKIYKPSSLLNHSQDHVKLLKMSRIVDSQERDTLIAKMSAGIDACLQLDIVKNLPDFLLPDGKGNVYFYASCDMTVIDNRLVNVISFRQNKGIKEPLYCGELYIDAENNALVQARLEINPAYVRQATDMFIERKTRKWKITAQEVVYTISYRQWNGIYYMNHIRGDLYFKVKLKRQWFSASSLHTWFEMVTCKVDVDNVTRFQRKERMPTRTIFSDTHFKYDADFWGEFNVIPWEEELGTVIEKLSPKIEQIEY</sequence>
<protein>
    <submittedName>
        <fullName evidence="2">Carboxypeptidase-like regulatory domain-containing protein</fullName>
    </submittedName>
    <submittedName>
        <fullName evidence="1">Membrane protein</fullName>
    </submittedName>
</protein>
<dbReference type="AlphaFoldDB" id="A0A076J4L7"/>
<dbReference type="EMBL" id="JAWDEV010000010">
    <property type="protein sequence ID" value="MDU0270895.1"/>
    <property type="molecule type" value="Genomic_DNA"/>
</dbReference>
<reference evidence="3 4" key="1">
    <citation type="journal article" date="2019" name="Nat. Microbiol.">
        <title>Genomic variation and strain-specific functional adaptation in the human gut microbiome during early life.</title>
        <authorList>
            <person name="Vatanen T."/>
            <person name="Plichta D.R."/>
            <person name="Somani J."/>
            <person name="Munch P.C."/>
            <person name="Arthur T.D."/>
            <person name="Hall A.B."/>
            <person name="Rudolf S."/>
            <person name="Oakeley E.J."/>
            <person name="Ke X."/>
            <person name="Young R.A."/>
            <person name="Haiser H.J."/>
            <person name="Kolde R."/>
            <person name="Yassour M."/>
            <person name="Luopajarvi K."/>
            <person name="Siljander H."/>
            <person name="Virtanen S.M."/>
            <person name="Ilonen J."/>
            <person name="Uibo R."/>
            <person name="Tillmann V."/>
            <person name="Mokurov S."/>
            <person name="Dorshakova N."/>
            <person name="Porter J.A."/>
            <person name="McHardy A.C."/>
            <person name="Lahdesmaki H."/>
            <person name="Vlamakis H."/>
            <person name="Huttenhower C."/>
            <person name="Knip M."/>
            <person name="Xavier R.J."/>
        </authorList>
    </citation>
    <scope>NUCLEOTIDE SEQUENCE [LARGE SCALE GENOMIC DNA]</scope>
    <source>
        <strain evidence="3 4">RJX1052</strain>
    </source>
</reference>
<keyword evidence="2" id="KW-0378">Hydrolase</keyword>
<dbReference type="SUPFAM" id="SSF49464">
    <property type="entry name" value="Carboxypeptidase regulatory domain-like"/>
    <property type="match status" value="1"/>
</dbReference>
<comment type="caution">
    <text evidence="2">The sequence shown here is derived from an EMBL/GenBank/DDBJ whole genome shotgun (WGS) entry which is preliminary data.</text>
</comment>
<dbReference type="GO" id="GO:0004180">
    <property type="term" value="F:carboxypeptidase activity"/>
    <property type="evidence" value="ECO:0007669"/>
    <property type="project" value="UniProtKB-KW"/>
</dbReference>
<dbReference type="Proteomes" id="UP000294834">
    <property type="component" value="Unassembled WGS sequence"/>
</dbReference>
<dbReference type="EMBL" id="BQOB01000001">
    <property type="protein sequence ID" value="GKH81456.1"/>
    <property type="molecule type" value="Genomic_DNA"/>
</dbReference>
<evidence type="ECO:0000313" key="1">
    <source>
        <dbReference type="EMBL" id="GKH81456.1"/>
    </source>
</evidence>
<keyword evidence="2" id="KW-0645">Protease</keyword>
<proteinExistence type="predicted"/>
<dbReference type="RefSeq" id="WP_008656320.1">
    <property type="nucleotide sequence ID" value="NZ_BAABYF010000002.1"/>
</dbReference>
<evidence type="ECO:0000313" key="3">
    <source>
        <dbReference type="EMBL" id="TDB06580.1"/>
    </source>
</evidence>
<dbReference type="Pfam" id="PF13715">
    <property type="entry name" value="CarbopepD_reg_2"/>
    <property type="match status" value="1"/>
</dbReference>
<organism evidence="2 5">
    <name type="scientific">Phocaeicola dorei</name>
    <dbReference type="NCBI Taxonomy" id="357276"/>
    <lineage>
        <taxon>Bacteria</taxon>
        <taxon>Pseudomonadati</taxon>
        <taxon>Bacteroidota</taxon>
        <taxon>Bacteroidia</taxon>
        <taxon>Bacteroidales</taxon>
        <taxon>Bacteroidaceae</taxon>
        <taxon>Phocaeicola</taxon>
    </lineage>
</organism>
<accession>A0A076J4L7</accession>
<reference evidence="1" key="2">
    <citation type="submission" date="2022-01" db="EMBL/GenBank/DDBJ databases">
        <title>Novel bile acid biosynthetic pathways are enriched in the microbiome of centenarians.</title>
        <authorList>
            <person name="Sato Y."/>
            <person name="Atarashi K."/>
            <person name="Plichta R.D."/>
            <person name="Arai Y."/>
            <person name="Sasajima S."/>
            <person name="Kearney M.S."/>
            <person name="Suda W."/>
            <person name="Takeshita K."/>
            <person name="Sasaki T."/>
            <person name="Okamoto S."/>
            <person name="Skelly N.A."/>
            <person name="Okamura Y."/>
            <person name="Vlamakis H."/>
            <person name="Li Y."/>
            <person name="Tanoue T."/>
            <person name="Takei H."/>
            <person name="Nittono H."/>
            <person name="Narushima S."/>
            <person name="Irie J."/>
            <person name="Itoh H."/>
            <person name="Moriya K."/>
            <person name="Sugiura Y."/>
            <person name="Suematsu M."/>
            <person name="Moritoki N."/>
            <person name="Shibata S."/>
            <person name="Littman R.D."/>
            <person name="Fischbach A.M."/>
            <person name="Uwamino Y."/>
            <person name="Inoue T."/>
            <person name="Honda A."/>
            <person name="Hattori M."/>
            <person name="Murai T."/>
            <person name="Xavier J.R."/>
            <person name="Hirose N."/>
            <person name="Honda K."/>
        </authorList>
    </citation>
    <scope>NUCLEOTIDE SEQUENCE</scope>
    <source>
        <strain evidence="1">CE91-St7</strain>
    </source>
</reference>
<dbReference type="KEGG" id="bdh:GV66_10300"/>
<evidence type="ECO:0000313" key="5">
    <source>
        <dbReference type="Proteomes" id="UP001181086"/>
    </source>
</evidence>